<keyword evidence="1" id="KW-0808">Transferase</keyword>
<dbReference type="GO" id="GO:0005829">
    <property type="term" value="C:cytosol"/>
    <property type="evidence" value="ECO:0007669"/>
    <property type="project" value="TreeGrafter"/>
</dbReference>
<keyword evidence="5" id="KW-1185">Reference proteome</keyword>
<dbReference type="PANTHER" id="PTHR30409">
    <property type="entry name" value="CARBAMATE KINASE"/>
    <property type="match status" value="1"/>
</dbReference>
<evidence type="ECO:0000256" key="1">
    <source>
        <dbReference type="ARBA" id="ARBA00022679"/>
    </source>
</evidence>
<dbReference type="PRINTS" id="PR01469">
    <property type="entry name" value="CARBMTKINASE"/>
</dbReference>
<sequence>MAHRRGHHRPASRRRVPGPERVLETGTVHELLGSGTLVICSGTGGVPVTADSDTGALTGTEAVIDKDLTAALFAEDLKADSTRRREVRSPQWRARLVEWEAGARPHFSSALHALSCQSSQ</sequence>
<feature type="region of interest" description="Disordered" evidence="3">
    <location>
        <begin position="1"/>
        <end position="20"/>
    </location>
</feature>
<gene>
    <name evidence="4" type="ORF">GCM10011579_065170</name>
</gene>
<protein>
    <submittedName>
        <fullName evidence="4">Uncharacterized protein</fullName>
    </submittedName>
</protein>
<evidence type="ECO:0000256" key="2">
    <source>
        <dbReference type="ARBA" id="ARBA00022777"/>
    </source>
</evidence>
<dbReference type="EMBL" id="BMMM01000013">
    <property type="protein sequence ID" value="GGN80053.1"/>
    <property type="molecule type" value="Genomic_DNA"/>
</dbReference>
<proteinExistence type="predicted"/>
<evidence type="ECO:0000256" key="3">
    <source>
        <dbReference type="SAM" id="MobiDB-lite"/>
    </source>
</evidence>
<accession>A0A917YA65</accession>
<dbReference type="SUPFAM" id="SSF53633">
    <property type="entry name" value="Carbamate kinase-like"/>
    <property type="match status" value="1"/>
</dbReference>
<dbReference type="InterPro" id="IPR003964">
    <property type="entry name" value="Carb_kinase"/>
</dbReference>
<dbReference type="AlphaFoldDB" id="A0A917YA65"/>
<evidence type="ECO:0000313" key="5">
    <source>
        <dbReference type="Proteomes" id="UP000600365"/>
    </source>
</evidence>
<evidence type="ECO:0000313" key="4">
    <source>
        <dbReference type="EMBL" id="GGN80053.1"/>
    </source>
</evidence>
<comment type="caution">
    <text evidence="4">The sequence shown here is derived from an EMBL/GenBank/DDBJ whole genome shotgun (WGS) entry which is preliminary data.</text>
</comment>
<reference evidence="4 5" key="1">
    <citation type="journal article" date="2014" name="Int. J. Syst. Evol. Microbiol.">
        <title>Complete genome sequence of Corynebacterium casei LMG S-19264T (=DSM 44701T), isolated from a smear-ripened cheese.</title>
        <authorList>
            <consortium name="US DOE Joint Genome Institute (JGI-PGF)"/>
            <person name="Walter F."/>
            <person name="Albersmeier A."/>
            <person name="Kalinowski J."/>
            <person name="Ruckert C."/>
        </authorList>
    </citation>
    <scope>NUCLEOTIDE SEQUENCE [LARGE SCALE GENOMIC DNA]</scope>
    <source>
        <strain evidence="4 5">CGMCC 4.7111</strain>
    </source>
</reference>
<keyword evidence="2" id="KW-0418">Kinase</keyword>
<dbReference type="GO" id="GO:0008804">
    <property type="term" value="F:carbamate kinase activity"/>
    <property type="evidence" value="ECO:0007669"/>
    <property type="project" value="InterPro"/>
</dbReference>
<dbReference type="GO" id="GO:0019546">
    <property type="term" value="P:L-arginine deiminase pathway"/>
    <property type="evidence" value="ECO:0007669"/>
    <property type="project" value="TreeGrafter"/>
</dbReference>
<dbReference type="PANTHER" id="PTHR30409:SF1">
    <property type="entry name" value="CARBAMATE KINASE-RELATED"/>
    <property type="match status" value="1"/>
</dbReference>
<feature type="compositionally biased region" description="Basic residues" evidence="3">
    <location>
        <begin position="1"/>
        <end position="16"/>
    </location>
</feature>
<organism evidence="4 5">
    <name type="scientific">Streptomyces albiflavescens</name>
    <dbReference type="NCBI Taxonomy" id="1623582"/>
    <lineage>
        <taxon>Bacteria</taxon>
        <taxon>Bacillati</taxon>
        <taxon>Actinomycetota</taxon>
        <taxon>Actinomycetes</taxon>
        <taxon>Kitasatosporales</taxon>
        <taxon>Streptomycetaceae</taxon>
        <taxon>Streptomyces</taxon>
    </lineage>
</organism>
<dbReference type="Proteomes" id="UP000600365">
    <property type="component" value="Unassembled WGS sequence"/>
</dbReference>
<dbReference type="InterPro" id="IPR036393">
    <property type="entry name" value="AceGlu_kinase-like_sf"/>
</dbReference>
<dbReference type="Gene3D" id="3.40.1160.10">
    <property type="entry name" value="Acetylglutamate kinase-like"/>
    <property type="match status" value="1"/>
</dbReference>
<name>A0A917YA65_9ACTN</name>